<protein>
    <submittedName>
        <fullName evidence="2">Uncharacterized protein</fullName>
    </submittedName>
</protein>
<feature type="transmembrane region" description="Helical" evidence="1">
    <location>
        <begin position="102"/>
        <end position="125"/>
    </location>
</feature>
<proteinExistence type="predicted"/>
<dbReference type="RefSeq" id="WP_157305244.1">
    <property type="nucleotide sequence ID" value="NZ_WRXN01000002.1"/>
</dbReference>
<keyword evidence="1" id="KW-0812">Transmembrane</keyword>
<dbReference type="EMBL" id="WRXN01000002">
    <property type="protein sequence ID" value="MVT07819.1"/>
    <property type="molecule type" value="Genomic_DNA"/>
</dbReference>
<feature type="transmembrane region" description="Helical" evidence="1">
    <location>
        <begin position="137"/>
        <end position="157"/>
    </location>
</feature>
<accession>A0A7K1U0C6</accession>
<organism evidence="2 3">
    <name type="scientific">Chitinophaga tropicalis</name>
    <dbReference type="NCBI Taxonomy" id="2683588"/>
    <lineage>
        <taxon>Bacteria</taxon>
        <taxon>Pseudomonadati</taxon>
        <taxon>Bacteroidota</taxon>
        <taxon>Chitinophagia</taxon>
        <taxon>Chitinophagales</taxon>
        <taxon>Chitinophagaceae</taxon>
        <taxon>Chitinophaga</taxon>
    </lineage>
</organism>
<evidence type="ECO:0000256" key="1">
    <source>
        <dbReference type="SAM" id="Phobius"/>
    </source>
</evidence>
<reference evidence="2 3" key="1">
    <citation type="submission" date="2019-12" db="EMBL/GenBank/DDBJ databases">
        <title>Chitinophaga sp. strain ysch24 (GDMCC 1.1355), whole genome shotgun sequence.</title>
        <authorList>
            <person name="Zhang X."/>
        </authorList>
    </citation>
    <scope>NUCLEOTIDE SEQUENCE [LARGE SCALE GENOMIC DNA]</scope>
    <source>
        <strain evidence="3">ysch24</strain>
    </source>
</reference>
<feature type="transmembrane region" description="Helical" evidence="1">
    <location>
        <begin position="169"/>
        <end position="194"/>
    </location>
</feature>
<keyword evidence="1" id="KW-1133">Transmembrane helix</keyword>
<evidence type="ECO:0000313" key="3">
    <source>
        <dbReference type="Proteomes" id="UP000461730"/>
    </source>
</evidence>
<keyword evidence="1" id="KW-0472">Membrane</keyword>
<gene>
    <name evidence="2" type="ORF">GO493_06060</name>
</gene>
<dbReference type="AlphaFoldDB" id="A0A7K1U0C6"/>
<comment type="caution">
    <text evidence="2">The sequence shown here is derived from an EMBL/GenBank/DDBJ whole genome shotgun (WGS) entry which is preliminary data.</text>
</comment>
<dbReference type="Proteomes" id="UP000461730">
    <property type="component" value="Unassembled WGS sequence"/>
</dbReference>
<sequence>MPYFSYNAFCLGILIFSAISLSIFIYVWLCKIWKIKIIEFSIFFNPFFSLFKKEINGIMYQLGWLPLGAYIKPLGMLKKDLGSIPKKELPFSFLNKSRTKQLLLHLIPYLVWLFVLLLSLCTLKGPGNILQTTAEMLNYILLAIKTMFGFSAANEFMMSTNNILTDKNIISFASTLFILIFFVLTLLSKILSIYDEGNINSLIRLSGYIVGV</sequence>
<feature type="transmembrane region" description="Helical" evidence="1">
    <location>
        <begin position="6"/>
        <end position="29"/>
    </location>
</feature>
<keyword evidence="3" id="KW-1185">Reference proteome</keyword>
<evidence type="ECO:0000313" key="2">
    <source>
        <dbReference type="EMBL" id="MVT07819.1"/>
    </source>
</evidence>
<name>A0A7K1U0C6_9BACT</name>